<gene>
    <name evidence="11" type="ORF">M2280_003779</name>
</gene>
<dbReference type="Gene3D" id="3.30.565.10">
    <property type="entry name" value="Histidine kinase-like ATPase, C-terminal domain"/>
    <property type="match status" value="1"/>
</dbReference>
<dbReference type="Proteomes" id="UP001160334">
    <property type="component" value="Unassembled WGS sequence"/>
</dbReference>
<evidence type="ECO:0000256" key="3">
    <source>
        <dbReference type="ARBA" id="ARBA00022553"/>
    </source>
</evidence>
<dbReference type="CDD" id="cd16917">
    <property type="entry name" value="HATPase_UhpB-NarQ-NarX-like"/>
    <property type="match status" value="1"/>
</dbReference>
<protein>
    <recommendedName>
        <fullName evidence="2">histidine kinase</fullName>
        <ecNumber evidence="2">2.7.13.3</ecNumber>
    </recommendedName>
</protein>
<keyword evidence="12" id="KW-1185">Reference proteome</keyword>
<evidence type="ECO:0000259" key="10">
    <source>
        <dbReference type="Pfam" id="PF07730"/>
    </source>
</evidence>
<comment type="caution">
    <text evidence="11">The sequence shown here is derived from an EMBL/GenBank/DDBJ whole genome shotgun (WGS) entry which is preliminary data.</text>
</comment>
<keyword evidence="3" id="KW-0597">Phosphoprotein</keyword>
<comment type="catalytic activity">
    <reaction evidence="1">
        <text>ATP + protein L-histidine = ADP + protein N-phospho-L-histidine.</text>
        <dbReference type="EC" id="2.7.13.3"/>
    </reaction>
</comment>
<proteinExistence type="predicted"/>
<keyword evidence="9" id="KW-1133">Transmembrane helix</keyword>
<dbReference type="InterPro" id="IPR036890">
    <property type="entry name" value="HATPase_C_sf"/>
</dbReference>
<accession>A0ABT6ME13</accession>
<evidence type="ECO:0000313" key="11">
    <source>
        <dbReference type="EMBL" id="MDH6282548.1"/>
    </source>
</evidence>
<evidence type="ECO:0000313" key="12">
    <source>
        <dbReference type="Proteomes" id="UP001160334"/>
    </source>
</evidence>
<dbReference type="SUPFAM" id="SSF55874">
    <property type="entry name" value="ATPase domain of HSP90 chaperone/DNA topoisomerase II/histidine kinase"/>
    <property type="match status" value="1"/>
</dbReference>
<dbReference type="PANTHER" id="PTHR24421">
    <property type="entry name" value="NITRATE/NITRITE SENSOR PROTEIN NARX-RELATED"/>
    <property type="match status" value="1"/>
</dbReference>
<evidence type="ECO:0000256" key="6">
    <source>
        <dbReference type="ARBA" id="ARBA00022777"/>
    </source>
</evidence>
<dbReference type="RefSeq" id="WP_280761848.1">
    <property type="nucleotide sequence ID" value="NZ_JARXVC010000010.1"/>
</dbReference>
<keyword evidence="7" id="KW-0067">ATP-binding</keyword>
<keyword evidence="6 11" id="KW-0418">Kinase</keyword>
<evidence type="ECO:0000256" key="8">
    <source>
        <dbReference type="ARBA" id="ARBA00023012"/>
    </source>
</evidence>
<dbReference type="Pfam" id="PF07730">
    <property type="entry name" value="HisKA_3"/>
    <property type="match status" value="1"/>
</dbReference>
<keyword evidence="8" id="KW-0902">Two-component regulatory system</keyword>
<evidence type="ECO:0000256" key="5">
    <source>
        <dbReference type="ARBA" id="ARBA00022741"/>
    </source>
</evidence>
<evidence type="ECO:0000256" key="2">
    <source>
        <dbReference type="ARBA" id="ARBA00012438"/>
    </source>
</evidence>
<dbReference type="Gene3D" id="1.20.5.1930">
    <property type="match status" value="1"/>
</dbReference>
<organism evidence="11 12">
    <name type="scientific">Prescottella agglutinans</name>
    <dbReference type="NCBI Taxonomy" id="1644129"/>
    <lineage>
        <taxon>Bacteria</taxon>
        <taxon>Bacillati</taxon>
        <taxon>Actinomycetota</taxon>
        <taxon>Actinomycetes</taxon>
        <taxon>Mycobacteriales</taxon>
        <taxon>Nocardiaceae</taxon>
        <taxon>Prescottella</taxon>
    </lineage>
</organism>
<dbReference type="EMBL" id="JARXVC010000010">
    <property type="protein sequence ID" value="MDH6282548.1"/>
    <property type="molecule type" value="Genomic_DNA"/>
</dbReference>
<dbReference type="GO" id="GO:0016301">
    <property type="term" value="F:kinase activity"/>
    <property type="evidence" value="ECO:0007669"/>
    <property type="project" value="UniProtKB-KW"/>
</dbReference>
<feature type="transmembrane region" description="Helical" evidence="9">
    <location>
        <begin position="153"/>
        <end position="176"/>
    </location>
</feature>
<keyword evidence="9" id="KW-0812">Transmembrane</keyword>
<keyword evidence="5" id="KW-0547">Nucleotide-binding</keyword>
<feature type="transmembrane region" description="Helical" evidence="9">
    <location>
        <begin position="100"/>
        <end position="133"/>
    </location>
</feature>
<reference evidence="11 12" key="1">
    <citation type="submission" date="2023-04" db="EMBL/GenBank/DDBJ databases">
        <title>Forest soil microbial communities from Buena Vista Peninsula, Colon Province, Panama.</title>
        <authorList>
            <person name="Bouskill N."/>
        </authorList>
    </citation>
    <scope>NUCLEOTIDE SEQUENCE [LARGE SCALE GENOMIC DNA]</scope>
    <source>
        <strain evidence="11 12">CFH S0262</strain>
    </source>
</reference>
<sequence>MTGSVSSALRSGPRYLGTLWPWRSLVCLVVAGILSCATVIGIVPVLLLGLTRRLRTALWEPMLRAHCARLRLIDPSVAERADAEVRASANAEGLPTVRHVAYVLGAAISGGVVGLLAVFGVTIVGMLLVAPLVIRDDYFNFGAWTVETSSGAWILVLSGLVAAVLLLVVVGGWAAFESQMARLLLGFDADPWRLEAARLETTRSGLLDAEGSERVLLESELHDRVQHRLVALSMSLGLAEAADSDGPAGRLAADAHRQVDETLAELRAVLRGYSPRALIERGLAPALTDLVADIPLDVDVALDGVAGPGERLPAPVEHMSYVLVSEALTNAVRHAKAGHVTVHGDRVAGVWLLSVTDDGAGGAHITAGGGLDRLRSRVGALDGTLTVTSPVGGPTTIRMECPV</sequence>
<keyword evidence="4" id="KW-0808">Transferase</keyword>
<evidence type="ECO:0000256" key="1">
    <source>
        <dbReference type="ARBA" id="ARBA00000085"/>
    </source>
</evidence>
<keyword evidence="9" id="KW-0472">Membrane</keyword>
<evidence type="ECO:0000256" key="7">
    <source>
        <dbReference type="ARBA" id="ARBA00022840"/>
    </source>
</evidence>
<dbReference type="InterPro" id="IPR050482">
    <property type="entry name" value="Sensor_HK_TwoCompSys"/>
</dbReference>
<dbReference type="PANTHER" id="PTHR24421:SF10">
    <property type="entry name" value="NITRATE_NITRITE SENSOR PROTEIN NARQ"/>
    <property type="match status" value="1"/>
</dbReference>
<name>A0ABT6ME13_9NOCA</name>
<evidence type="ECO:0000256" key="4">
    <source>
        <dbReference type="ARBA" id="ARBA00022679"/>
    </source>
</evidence>
<feature type="domain" description="Signal transduction histidine kinase subgroup 3 dimerisation and phosphoacceptor" evidence="10">
    <location>
        <begin position="213"/>
        <end position="277"/>
    </location>
</feature>
<feature type="transmembrane region" description="Helical" evidence="9">
    <location>
        <begin position="20"/>
        <end position="48"/>
    </location>
</feature>
<dbReference type="EC" id="2.7.13.3" evidence="2"/>
<dbReference type="InterPro" id="IPR011712">
    <property type="entry name" value="Sig_transdc_His_kin_sub3_dim/P"/>
</dbReference>
<evidence type="ECO:0000256" key="9">
    <source>
        <dbReference type="SAM" id="Phobius"/>
    </source>
</evidence>